<dbReference type="Proteomes" id="UP001152798">
    <property type="component" value="Chromosome 7"/>
</dbReference>
<dbReference type="AlphaFoldDB" id="A0A9P0MWX2"/>
<gene>
    <name evidence="2" type="ORF">NEZAVI_LOCUS15043</name>
</gene>
<proteinExistence type="predicted"/>
<evidence type="ECO:0000313" key="2">
    <source>
        <dbReference type="EMBL" id="CAH1407290.1"/>
    </source>
</evidence>
<dbReference type="OrthoDB" id="6619736at2759"/>
<name>A0A9P0MWX2_NEZVI</name>
<accession>A0A9P0MWX2</accession>
<feature type="compositionally biased region" description="Basic residues" evidence="1">
    <location>
        <begin position="98"/>
        <end position="115"/>
    </location>
</feature>
<keyword evidence="3" id="KW-1185">Reference proteome</keyword>
<reference evidence="2" key="1">
    <citation type="submission" date="2022-01" db="EMBL/GenBank/DDBJ databases">
        <authorList>
            <person name="King R."/>
        </authorList>
    </citation>
    <scope>NUCLEOTIDE SEQUENCE</scope>
</reference>
<feature type="region of interest" description="Disordered" evidence="1">
    <location>
        <begin position="93"/>
        <end position="153"/>
    </location>
</feature>
<evidence type="ECO:0000256" key="1">
    <source>
        <dbReference type="SAM" id="MobiDB-lite"/>
    </source>
</evidence>
<organism evidence="2 3">
    <name type="scientific">Nezara viridula</name>
    <name type="common">Southern green stink bug</name>
    <name type="synonym">Cimex viridulus</name>
    <dbReference type="NCBI Taxonomy" id="85310"/>
    <lineage>
        <taxon>Eukaryota</taxon>
        <taxon>Metazoa</taxon>
        <taxon>Ecdysozoa</taxon>
        <taxon>Arthropoda</taxon>
        <taxon>Hexapoda</taxon>
        <taxon>Insecta</taxon>
        <taxon>Pterygota</taxon>
        <taxon>Neoptera</taxon>
        <taxon>Paraneoptera</taxon>
        <taxon>Hemiptera</taxon>
        <taxon>Heteroptera</taxon>
        <taxon>Panheteroptera</taxon>
        <taxon>Pentatomomorpha</taxon>
        <taxon>Pentatomoidea</taxon>
        <taxon>Pentatomidae</taxon>
        <taxon>Pentatominae</taxon>
        <taxon>Nezara</taxon>
    </lineage>
</organism>
<protein>
    <submittedName>
        <fullName evidence="2">Uncharacterized protein</fullName>
    </submittedName>
</protein>
<feature type="compositionally biased region" description="Polar residues" evidence="1">
    <location>
        <begin position="119"/>
        <end position="142"/>
    </location>
</feature>
<evidence type="ECO:0000313" key="3">
    <source>
        <dbReference type="Proteomes" id="UP001152798"/>
    </source>
</evidence>
<sequence>MYFVGGVRLQGQPLRQRGLLLSARTASHQPLRQVRSRGRNQRNMLLSRTMRDARAADGMPGQQVLMQIRDETGPQQEEPNRMYRGQCTLGAREVRGPHHDRRPGRNGPHVHHHLCRTPPLQQSQVARQQNYLQHAQPTTDECISSEGHQGWER</sequence>
<dbReference type="EMBL" id="OV725083">
    <property type="protein sequence ID" value="CAH1407290.1"/>
    <property type="molecule type" value="Genomic_DNA"/>
</dbReference>